<evidence type="ECO:0000259" key="1">
    <source>
        <dbReference type="Pfam" id="PF06114"/>
    </source>
</evidence>
<proteinExistence type="predicted"/>
<reference evidence="2 3" key="1">
    <citation type="submission" date="2022-11" db="EMBL/GenBank/DDBJ databases">
        <title>Minimal conservation of predation-associated metabolite biosynthetic gene clusters underscores biosynthetic potential of Myxococcota including descriptions for ten novel species: Archangium lansinium sp. nov., Myxococcus landrumus sp. nov., Nannocystis bai.</title>
        <authorList>
            <person name="Ahearne A."/>
            <person name="Stevens C."/>
            <person name="Dowd S."/>
        </authorList>
    </citation>
    <scope>NUCLEOTIDE SEQUENCE [LARGE SCALE GENOMIC DNA]</scope>
    <source>
        <strain evidence="2 3">RJM3</strain>
    </source>
</reference>
<dbReference type="EMBL" id="JAQNDO010000001">
    <property type="protein sequence ID" value="MDC0750007.1"/>
    <property type="molecule type" value="Genomic_DNA"/>
</dbReference>
<name>A0ABT5F926_9BACT</name>
<gene>
    <name evidence="2" type="ORF">POL67_52260</name>
</gene>
<dbReference type="RefSeq" id="WP_271930615.1">
    <property type="nucleotide sequence ID" value="NZ_JAQNDO010000001.1"/>
</dbReference>
<dbReference type="Pfam" id="PF06114">
    <property type="entry name" value="Peptidase_M78"/>
    <property type="match status" value="1"/>
</dbReference>
<dbReference type="InterPro" id="IPR010359">
    <property type="entry name" value="IrrE_HExxH"/>
</dbReference>
<feature type="domain" description="IrrE N-terminal-like" evidence="1">
    <location>
        <begin position="95"/>
        <end position="210"/>
    </location>
</feature>
<comment type="caution">
    <text evidence="2">The sequence shown here is derived from an EMBL/GenBank/DDBJ whole genome shotgun (WGS) entry which is preliminary data.</text>
</comment>
<dbReference type="Proteomes" id="UP001221411">
    <property type="component" value="Unassembled WGS sequence"/>
</dbReference>
<protein>
    <submittedName>
        <fullName evidence="2">ImmA/IrrE family metallo-endopeptidase</fullName>
    </submittedName>
</protein>
<sequence length="227" mass="26288">MRWISCHTGAFPKRLYFENLSELDRECERLLADVYYRKFGKEFTPPLDDDSLQVLVEEYADVDLYATLPRSVEGETEFRPGQRPLVKISESLSSNEQRRNRMRTTIAHEWFHAVYHRYAWELRWARARVRTGQEESGGSCHEDTIIGAPEDNWTEFQAGYASCSILMPRSYVLIEAQRASGDNVPEISSVIAHVAQFFNVSTEAARWRLSHLGILGDLKAKRQLTLW</sequence>
<evidence type="ECO:0000313" key="3">
    <source>
        <dbReference type="Proteomes" id="UP001221411"/>
    </source>
</evidence>
<keyword evidence="3" id="KW-1185">Reference proteome</keyword>
<organism evidence="2 3">
    <name type="scientific">Polyangium mundeleinium</name>
    <dbReference type="NCBI Taxonomy" id="2995306"/>
    <lineage>
        <taxon>Bacteria</taxon>
        <taxon>Pseudomonadati</taxon>
        <taxon>Myxococcota</taxon>
        <taxon>Polyangia</taxon>
        <taxon>Polyangiales</taxon>
        <taxon>Polyangiaceae</taxon>
        <taxon>Polyangium</taxon>
    </lineage>
</organism>
<accession>A0ABT5F926</accession>
<evidence type="ECO:0000313" key="2">
    <source>
        <dbReference type="EMBL" id="MDC0750007.1"/>
    </source>
</evidence>